<dbReference type="InterPro" id="IPR002850">
    <property type="entry name" value="PIN_toxin-like"/>
</dbReference>
<evidence type="ECO:0000259" key="1">
    <source>
        <dbReference type="Pfam" id="PF13470"/>
    </source>
</evidence>
<keyword evidence="2" id="KW-0614">Plasmid</keyword>
<dbReference type="PANTHER" id="PTHR34610">
    <property type="entry name" value="SSL7007 PROTEIN"/>
    <property type="match status" value="1"/>
</dbReference>
<dbReference type="InterPro" id="IPR029060">
    <property type="entry name" value="PIN-like_dom_sf"/>
</dbReference>
<dbReference type="RefSeq" id="WP_149615804.1">
    <property type="nucleotide sequence ID" value="NZ_CP043622.1"/>
</dbReference>
<feature type="domain" description="PIN" evidence="1">
    <location>
        <begin position="2"/>
        <end position="114"/>
    </location>
</feature>
<evidence type="ECO:0000313" key="2">
    <source>
        <dbReference type="EMBL" id="QEP30634.1"/>
    </source>
</evidence>
<evidence type="ECO:0000313" key="3">
    <source>
        <dbReference type="Proteomes" id="UP000237655"/>
    </source>
</evidence>
<dbReference type="KEGG" id="thas:C6Y53_20750"/>
<dbReference type="EMBL" id="CP043622">
    <property type="protein sequence ID" value="QEP30634.1"/>
    <property type="molecule type" value="Genomic_DNA"/>
</dbReference>
<organism evidence="2 3">
    <name type="scientific">Pukyongiella litopenaei</name>
    <dbReference type="NCBI Taxonomy" id="2605946"/>
    <lineage>
        <taxon>Bacteria</taxon>
        <taxon>Pseudomonadati</taxon>
        <taxon>Pseudomonadota</taxon>
        <taxon>Alphaproteobacteria</taxon>
        <taxon>Rhodobacterales</taxon>
        <taxon>Paracoccaceae</taxon>
        <taxon>Pukyongiella</taxon>
    </lineage>
</organism>
<sequence length="143" mass="15857">MRVVLDTNIIVSALLTGGTAPRRIIRLCLEGALTPLIGAALYAEYEDVLGRRDLFKRSVLDVTERDALFDALISVSAWTPIYFLWRPNLPDAGDDHLIELAVAGGAEWIVTANLRDLRRGELRFPYLSIGTADDFLKTQEPSS</sequence>
<keyword evidence="3" id="KW-1185">Reference proteome</keyword>
<dbReference type="SUPFAM" id="SSF88723">
    <property type="entry name" value="PIN domain-like"/>
    <property type="match status" value="1"/>
</dbReference>
<dbReference type="AlphaFoldDB" id="A0A5C2H2F9"/>
<protein>
    <submittedName>
        <fullName evidence="2">Putative toxin-antitoxin system toxin component, PIN family</fullName>
    </submittedName>
</protein>
<proteinExistence type="predicted"/>
<gene>
    <name evidence="2" type="ORF">C6Y53_20750</name>
</gene>
<dbReference type="NCBIfam" id="TIGR00305">
    <property type="entry name" value="putative toxin-antitoxin system toxin component, PIN family"/>
    <property type="match status" value="1"/>
</dbReference>
<dbReference type="Proteomes" id="UP000237655">
    <property type="component" value="Plasmid p4"/>
</dbReference>
<reference evidence="2 3" key="1">
    <citation type="submission" date="2019-09" db="EMBL/GenBank/DDBJ databases">
        <title>Novel bacterium SH-1.</title>
        <authorList>
            <person name="Kim Y.-S."/>
            <person name="Kim K.-H."/>
        </authorList>
    </citation>
    <scope>NUCLEOTIDE SEQUENCE [LARGE SCALE GENOMIC DNA]</scope>
    <source>
        <strain evidence="2 3">SH-1</strain>
        <plasmid evidence="2 3">p4</plasmid>
    </source>
</reference>
<name>A0A5C2H2F9_9RHOB</name>
<geneLocation type="plasmid" evidence="2 3">
    <name>p4</name>
</geneLocation>
<dbReference type="Pfam" id="PF13470">
    <property type="entry name" value="PIN_3"/>
    <property type="match status" value="1"/>
</dbReference>
<dbReference type="InterPro" id="IPR002716">
    <property type="entry name" value="PIN_dom"/>
</dbReference>
<dbReference type="PANTHER" id="PTHR34610:SF3">
    <property type="entry name" value="SSL7007 PROTEIN"/>
    <property type="match status" value="1"/>
</dbReference>
<accession>A0A5C2H2F9</accession>